<dbReference type="SUPFAM" id="SSF50475">
    <property type="entry name" value="FMN-binding split barrel"/>
    <property type="match status" value="1"/>
</dbReference>
<dbReference type="InterPro" id="IPR012349">
    <property type="entry name" value="Split_barrel_FMN-bd"/>
</dbReference>
<evidence type="ECO:0000313" key="3">
    <source>
        <dbReference type="Proteomes" id="UP000323565"/>
    </source>
</evidence>
<dbReference type="PANTHER" id="PTHR42815:SF2">
    <property type="entry name" value="FAD-BINDING, PUTATIVE (AFU_ORTHOLOGUE AFUA_6G07600)-RELATED"/>
    <property type="match status" value="1"/>
</dbReference>
<sequence length="177" mass="20038">MRLASEHRGLIAKQRHFYLATVTPSGWPYLQHRGGPRGFVHVLDDHTLAFADFDGNEQFVSTGNIDAGGRVAMFFVDYPTRTRLKVFGTARVIAAEEDPDLHERLLDVPGGRIKSPSRRSIVVDVEAFDMNCRKYIVPRFEREAVDRMIAPYRDDLIAANARIKELEARVAELERGA</sequence>
<feature type="domain" description="Pyridoxamine 5'-phosphate oxidase N-terminal" evidence="1">
    <location>
        <begin position="5"/>
        <end position="129"/>
    </location>
</feature>
<reference evidence="2 3" key="1">
    <citation type="submission" date="2019-08" db="EMBL/GenBank/DDBJ databases">
        <title>Dermacoccus abyssi strain HZAU 226, whole genome Nanopore sequencing project.</title>
        <authorList>
            <person name="Guo A."/>
            <person name="Zhang X."/>
            <person name="Ruan Y."/>
            <person name="Liu W."/>
            <person name="Chen Q."/>
            <person name="Gu L."/>
        </authorList>
    </citation>
    <scope>NUCLEOTIDE SEQUENCE [LARGE SCALE GENOMIC DNA]</scope>
    <source>
        <strain evidence="2 3">HZAU 226</strain>
    </source>
</reference>
<gene>
    <name evidence="2" type="ORF">FV141_00345</name>
</gene>
<dbReference type="Pfam" id="PF01243">
    <property type="entry name" value="PNPOx_N"/>
    <property type="match status" value="1"/>
</dbReference>
<dbReference type="Gene3D" id="2.30.110.10">
    <property type="entry name" value="Electron Transport, Fmn-binding Protein, Chain A"/>
    <property type="match status" value="1"/>
</dbReference>
<name>A0ABX5ZCU6_9MICO</name>
<accession>A0ABX5ZCU6</accession>
<organism evidence="2 3">
    <name type="scientific">Dermacoccus abyssi</name>
    <dbReference type="NCBI Taxonomy" id="322596"/>
    <lineage>
        <taxon>Bacteria</taxon>
        <taxon>Bacillati</taxon>
        <taxon>Actinomycetota</taxon>
        <taxon>Actinomycetes</taxon>
        <taxon>Micrococcales</taxon>
        <taxon>Dermacoccaceae</taxon>
        <taxon>Dermacoccus</taxon>
    </lineage>
</organism>
<proteinExistence type="predicted"/>
<keyword evidence="3" id="KW-1185">Reference proteome</keyword>
<evidence type="ECO:0000313" key="2">
    <source>
        <dbReference type="EMBL" id="QEH94531.1"/>
    </source>
</evidence>
<protein>
    <submittedName>
        <fullName evidence="2">Pyridoxamine 5'-phosphate oxidase family protein</fullName>
    </submittedName>
</protein>
<dbReference type="PANTHER" id="PTHR42815">
    <property type="entry name" value="FAD-BINDING, PUTATIVE (AFU_ORTHOLOGUE AFUA_6G07600)-RELATED"/>
    <property type="match status" value="1"/>
</dbReference>
<evidence type="ECO:0000259" key="1">
    <source>
        <dbReference type="Pfam" id="PF01243"/>
    </source>
</evidence>
<dbReference type="EMBL" id="CP043031">
    <property type="protein sequence ID" value="QEH94531.1"/>
    <property type="molecule type" value="Genomic_DNA"/>
</dbReference>
<dbReference type="InterPro" id="IPR011576">
    <property type="entry name" value="Pyridox_Oxase_N"/>
</dbReference>
<dbReference type="Proteomes" id="UP000323565">
    <property type="component" value="Chromosome"/>
</dbReference>